<evidence type="ECO:0000256" key="1">
    <source>
        <dbReference type="ARBA" id="ARBA00022552"/>
    </source>
</evidence>
<keyword evidence="2 6" id="KW-0489">Methyltransferase</keyword>
<keyword evidence="3 6" id="KW-0808">Transferase</keyword>
<dbReference type="CDD" id="cd02440">
    <property type="entry name" value="AdoMet_MTases"/>
    <property type="match status" value="1"/>
</dbReference>
<dbReference type="SUPFAM" id="SSF53335">
    <property type="entry name" value="S-adenosyl-L-methionine-dependent methyltransferases"/>
    <property type="match status" value="1"/>
</dbReference>
<feature type="binding site" evidence="6">
    <location>
        <position position="157"/>
    </location>
    <ligand>
        <name>S-adenosyl-L-methionine</name>
        <dbReference type="ChEBI" id="CHEBI:59789"/>
    </ligand>
</feature>
<dbReference type="Gene3D" id="1.10.8.100">
    <property type="entry name" value="Ribosomal RNA adenine dimethylase-like, domain 2"/>
    <property type="match status" value="1"/>
</dbReference>
<accession>A0A9N8EKL1</accession>
<dbReference type="InterPro" id="IPR001737">
    <property type="entry name" value="KsgA/Erm"/>
</dbReference>
<evidence type="ECO:0000256" key="5">
    <source>
        <dbReference type="ARBA" id="ARBA00022884"/>
    </source>
</evidence>
<proteinExistence type="inferred from homology"/>
<dbReference type="InterPro" id="IPR029063">
    <property type="entry name" value="SAM-dependent_MTases_sf"/>
</dbReference>
<dbReference type="NCBIfam" id="TIGR00755">
    <property type="entry name" value="ksgA"/>
    <property type="match status" value="1"/>
</dbReference>
<dbReference type="GO" id="GO:0000179">
    <property type="term" value="F:rRNA (adenine-N6,N6-)-dimethyltransferase activity"/>
    <property type="evidence" value="ECO:0007669"/>
    <property type="project" value="UniProtKB-UniRule"/>
</dbReference>
<name>A0A9N8EKL1_9STRA</name>
<feature type="binding site" evidence="6">
    <location>
        <position position="201"/>
    </location>
    <ligand>
        <name>S-adenosyl-L-methionine</name>
        <dbReference type="ChEBI" id="CHEBI:59789"/>
    </ligand>
</feature>
<dbReference type="InterPro" id="IPR011530">
    <property type="entry name" value="rRNA_adenine_dimethylase"/>
</dbReference>
<dbReference type="Pfam" id="PF00398">
    <property type="entry name" value="RrnaAD"/>
    <property type="match status" value="1"/>
</dbReference>
<dbReference type="HAMAP" id="MF_00607">
    <property type="entry name" value="16SrRNA_methyltr_A"/>
    <property type="match status" value="1"/>
</dbReference>
<comment type="similarity">
    <text evidence="6 7">Belongs to the class I-like SAM-binding methyltransferase superfamily. rRNA adenine N(6)-methyltransferase family.</text>
</comment>
<keyword evidence="4 6" id="KW-0949">S-adenosyl-L-methionine</keyword>
<dbReference type="EMBL" id="CAICTM010001301">
    <property type="protein sequence ID" value="CAB9522438.1"/>
    <property type="molecule type" value="Genomic_DNA"/>
</dbReference>
<feature type="domain" description="Ribosomal RNA adenine methylase transferase N-terminal" evidence="8">
    <location>
        <begin position="106"/>
        <end position="288"/>
    </location>
</feature>
<feature type="binding site" evidence="6">
    <location>
        <position position="99"/>
    </location>
    <ligand>
        <name>S-adenosyl-L-methionine</name>
        <dbReference type="ChEBI" id="CHEBI:59789"/>
    </ligand>
</feature>
<dbReference type="GO" id="GO:0003723">
    <property type="term" value="F:RNA binding"/>
    <property type="evidence" value="ECO:0007669"/>
    <property type="project" value="UniProtKB-UniRule"/>
</dbReference>
<dbReference type="InterPro" id="IPR023165">
    <property type="entry name" value="rRNA_Ade_diMease-like_C"/>
</dbReference>
<sequence length="415" mass="46321">MRLTSFLIHNAALATGFVLKQSTKTHPSFQQYYFRPYSHSSSVLQGWVQDNDGEWQWEEDDPNYTPSTTATTTASPVAAVATPQLPAGSFRPKKSLGQNYLKDPNTVVKIIKAFHQDATHQGQRSTVKRVVELGPGAGALTDRLVEIYGTDVVQCIEIDERSIDILHKKHPDLQVTHADILQVNYPQLADLEGQALVVIGNLPYYITSQILFALADASHSGAVDTATVTMQWEVGQRMVAPTSTKDYGILSVVFQLYADVKCHFKIPPTVFYPQPKVDSALIGVHFLGPNQLRQRLAGVQPAHLRRIVTTAFQQRRKTVRNSLKKLAQELEVTEVLNGPPRPLPMMVQKAMDEGDEFALQQPLPDNWASKRPEELKPGQFVELTRLFFGPTDEAVIAENAPLGQKVWRKMKHGKL</sequence>
<dbReference type="PANTHER" id="PTHR11727:SF18">
    <property type="entry name" value="RRNA ADENINE N(6)-METHYLTRANSFERASE"/>
    <property type="match status" value="1"/>
</dbReference>
<evidence type="ECO:0000256" key="4">
    <source>
        <dbReference type="ARBA" id="ARBA00022691"/>
    </source>
</evidence>
<feature type="binding site" evidence="6">
    <location>
        <position position="101"/>
    </location>
    <ligand>
        <name>S-adenosyl-L-methionine</name>
        <dbReference type="ChEBI" id="CHEBI:59789"/>
    </ligand>
</feature>
<dbReference type="PROSITE" id="PS51689">
    <property type="entry name" value="SAM_RNA_A_N6_MT"/>
    <property type="match status" value="1"/>
</dbReference>
<dbReference type="InterPro" id="IPR020596">
    <property type="entry name" value="rRNA_Ade_Mease_Trfase_CS"/>
</dbReference>
<dbReference type="InterPro" id="IPR020598">
    <property type="entry name" value="rRNA_Ade_methylase_Trfase_N"/>
</dbReference>
<feature type="binding site" evidence="6">
    <location>
        <position position="134"/>
    </location>
    <ligand>
        <name>S-adenosyl-L-methionine</name>
        <dbReference type="ChEBI" id="CHEBI:59789"/>
    </ligand>
</feature>
<dbReference type="Proteomes" id="UP001153069">
    <property type="component" value="Unassembled WGS sequence"/>
</dbReference>
<keyword evidence="5 6" id="KW-0694">RNA-binding</keyword>
<evidence type="ECO:0000313" key="10">
    <source>
        <dbReference type="Proteomes" id="UP001153069"/>
    </source>
</evidence>
<dbReference type="AlphaFoldDB" id="A0A9N8EKL1"/>
<evidence type="ECO:0000256" key="2">
    <source>
        <dbReference type="ARBA" id="ARBA00022603"/>
    </source>
</evidence>
<keyword evidence="1 7" id="KW-0698">rRNA processing</keyword>
<feature type="binding site" evidence="6">
    <location>
        <position position="179"/>
    </location>
    <ligand>
        <name>S-adenosyl-L-methionine</name>
        <dbReference type="ChEBI" id="CHEBI:59789"/>
    </ligand>
</feature>
<keyword evidence="10" id="KW-1185">Reference proteome</keyword>
<gene>
    <name evidence="9" type="ORF">SEMRO_1303_G260960.1</name>
</gene>
<evidence type="ECO:0000256" key="6">
    <source>
        <dbReference type="PROSITE-ProRule" id="PRU01026"/>
    </source>
</evidence>
<evidence type="ECO:0000259" key="8">
    <source>
        <dbReference type="SMART" id="SM00650"/>
    </source>
</evidence>
<dbReference type="OrthoDB" id="74991at2759"/>
<dbReference type="PANTHER" id="PTHR11727">
    <property type="entry name" value="DIMETHYLADENOSINE TRANSFERASE"/>
    <property type="match status" value="1"/>
</dbReference>
<organism evidence="9 10">
    <name type="scientific">Seminavis robusta</name>
    <dbReference type="NCBI Taxonomy" id="568900"/>
    <lineage>
        <taxon>Eukaryota</taxon>
        <taxon>Sar</taxon>
        <taxon>Stramenopiles</taxon>
        <taxon>Ochrophyta</taxon>
        <taxon>Bacillariophyta</taxon>
        <taxon>Bacillariophyceae</taxon>
        <taxon>Bacillariophycidae</taxon>
        <taxon>Naviculales</taxon>
        <taxon>Naviculaceae</taxon>
        <taxon>Seminavis</taxon>
    </lineage>
</organism>
<dbReference type="SMART" id="SM00650">
    <property type="entry name" value="rADc"/>
    <property type="match status" value="1"/>
</dbReference>
<comment type="caution">
    <text evidence="9">The sequence shown here is derived from an EMBL/GenBank/DDBJ whole genome shotgun (WGS) entry which is preliminary data.</text>
</comment>
<dbReference type="Gene3D" id="3.40.50.150">
    <property type="entry name" value="Vaccinia Virus protein VP39"/>
    <property type="match status" value="1"/>
</dbReference>
<dbReference type="EC" id="2.1.1.-" evidence="7"/>
<reference evidence="9" key="1">
    <citation type="submission" date="2020-06" db="EMBL/GenBank/DDBJ databases">
        <authorList>
            <consortium name="Plant Systems Biology data submission"/>
        </authorList>
    </citation>
    <scope>NUCLEOTIDE SEQUENCE</scope>
    <source>
        <strain evidence="9">D6</strain>
    </source>
</reference>
<evidence type="ECO:0000256" key="3">
    <source>
        <dbReference type="ARBA" id="ARBA00022679"/>
    </source>
</evidence>
<evidence type="ECO:0000313" key="9">
    <source>
        <dbReference type="EMBL" id="CAB9522438.1"/>
    </source>
</evidence>
<protein>
    <recommendedName>
        <fullName evidence="7">rRNA adenine N(6)-methyltransferase</fullName>
        <ecNumber evidence="7">2.1.1.-</ecNumber>
    </recommendedName>
</protein>
<evidence type="ECO:0000256" key="7">
    <source>
        <dbReference type="RuleBase" id="RU362106"/>
    </source>
</evidence>
<dbReference type="PROSITE" id="PS01131">
    <property type="entry name" value="RRNA_A_DIMETH"/>
    <property type="match status" value="1"/>
</dbReference>